<dbReference type="InterPro" id="IPR018643">
    <property type="entry name" value="DUF2069_membrane"/>
</dbReference>
<organism evidence="2 3">
    <name type="scientific">Spartinivicinus marinus</name>
    <dbReference type="NCBI Taxonomy" id="2994442"/>
    <lineage>
        <taxon>Bacteria</taxon>
        <taxon>Pseudomonadati</taxon>
        <taxon>Pseudomonadota</taxon>
        <taxon>Gammaproteobacteria</taxon>
        <taxon>Oceanospirillales</taxon>
        <taxon>Zooshikellaceae</taxon>
        <taxon>Spartinivicinus</taxon>
    </lineage>
</organism>
<evidence type="ECO:0000313" key="2">
    <source>
        <dbReference type="EMBL" id="NYZ68028.1"/>
    </source>
</evidence>
<protein>
    <submittedName>
        <fullName evidence="2">DUF2069 domain-containing protein</fullName>
    </submittedName>
</protein>
<accession>A0A853IBS5</accession>
<feature type="transmembrane region" description="Helical" evidence="1">
    <location>
        <begin position="43"/>
        <end position="61"/>
    </location>
</feature>
<evidence type="ECO:0000256" key="1">
    <source>
        <dbReference type="SAM" id="Phobius"/>
    </source>
</evidence>
<reference evidence="2 3" key="1">
    <citation type="submission" date="2020-07" db="EMBL/GenBank/DDBJ databases">
        <title>Endozoicomonas sp. nov., isolated from sediment.</title>
        <authorList>
            <person name="Gu T."/>
        </authorList>
    </citation>
    <scope>NUCLEOTIDE SEQUENCE [LARGE SCALE GENOMIC DNA]</scope>
    <source>
        <strain evidence="2 3">SM1973</strain>
    </source>
</reference>
<dbReference type="AlphaFoldDB" id="A0A853IBS5"/>
<dbReference type="RefSeq" id="WP_180570044.1">
    <property type="nucleotide sequence ID" value="NZ_JACCKB010000033.1"/>
</dbReference>
<comment type="caution">
    <text evidence="2">The sequence shown here is derived from an EMBL/GenBank/DDBJ whole genome shotgun (WGS) entry which is preliminary data.</text>
</comment>
<keyword evidence="1" id="KW-0472">Membrane</keyword>
<evidence type="ECO:0000313" key="3">
    <source>
        <dbReference type="Proteomes" id="UP000569732"/>
    </source>
</evidence>
<gene>
    <name evidence="2" type="ORF">H0A36_18600</name>
</gene>
<keyword evidence="3" id="KW-1185">Reference proteome</keyword>
<dbReference type="Proteomes" id="UP000569732">
    <property type="component" value="Unassembled WGS sequence"/>
</dbReference>
<feature type="transmembrane region" description="Helical" evidence="1">
    <location>
        <begin position="68"/>
        <end position="87"/>
    </location>
</feature>
<keyword evidence="1" id="KW-1133">Transmembrane helix</keyword>
<feature type="transmembrane region" description="Helical" evidence="1">
    <location>
        <begin position="12"/>
        <end position="31"/>
    </location>
</feature>
<keyword evidence="1" id="KW-0812">Transmembrane</keyword>
<proteinExistence type="predicted"/>
<feature type="transmembrane region" description="Helical" evidence="1">
    <location>
        <begin position="93"/>
        <end position="113"/>
    </location>
</feature>
<dbReference type="EMBL" id="JACCKB010000033">
    <property type="protein sequence ID" value="NYZ68028.1"/>
    <property type="molecule type" value="Genomic_DNA"/>
</dbReference>
<name>A0A853IBS5_9GAMM</name>
<sequence>MPEFNHPTVSRLYQINVLLLTLLLATLTLWIFVINPPSVDRPYIIWLVQIVPIAITIPGILKGNPRSFAWLCFIILLYFTSAVLNTYESPSELYGWIKLSLCISLFITAMMYIRCYYRLNGAKQ</sequence>
<dbReference type="Pfam" id="PF09842">
    <property type="entry name" value="DUF2069"/>
    <property type="match status" value="1"/>
</dbReference>